<keyword evidence="1" id="KW-0808">Transferase</keyword>
<keyword evidence="1" id="KW-0547">Nucleotide-binding</keyword>
<keyword evidence="1" id="KW-0418">Kinase</keyword>
<protein>
    <recommendedName>
        <fullName evidence="2">PIPK domain-containing protein</fullName>
    </recommendedName>
</protein>
<evidence type="ECO:0000313" key="4">
    <source>
        <dbReference type="Proteomes" id="UP001189429"/>
    </source>
</evidence>
<feature type="domain" description="PIPK" evidence="2">
    <location>
        <begin position="1"/>
        <end position="49"/>
    </location>
</feature>
<dbReference type="EMBL" id="CAUYUJ010004448">
    <property type="protein sequence ID" value="CAK0809634.1"/>
    <property type="molecule type" value="Genomic_DNA"/>
</dbReference>
<evidence type="ECO:0000313" key="3">
    <source>
        <dbReference type="EMBL" id="CAK0809634.1"/>
    </source>
</evidence>
<dbReference type="SUPFAM" id="SSF56104">
    <property type="entry name" value="SAICAR synthase-like"/>
    <property type="match status" value="1"/>
</dbReference>
<dbReference type="PROSITE" id="PS51455">
    <property type="entry name" value="PIPK"/>
    <property type="match status" value="1"/>
</dbReference>
<reference evidence="3" key="1">
    <citation type="submission" date="2023-10" db="EMBL/GenBank/DDBJ databases">
        <authorList>
            <person name="Chen Y."/>
            <person name="Shah S."/>
            <person name="Dougan E. K."/>
            <person name="Thang M."/>
            <person name="Chan C."/>
        </authorList>
    </citation>
    <scope>NUCLEOTIDE SEQUENCE [LARGE SCALE GENOMIC DNA]</scope>
</reference>
<name>A0ABN9QV71_9DINO</name>
<sequence length="100" mass="10641">MVDVLTRYTCAKRLETLLGRCRGAAPGRASCQPPSRYAARFCSFMRHVLACPGSLPAASGVDYEAAWIGRGGRDEWPPPAWRACARADIELSAASGASAV</sequence>
<gene>
    <name evidence="3" type="ORF">PCOR1329_LOCUS14845</name>
</gene>
<comment type="caution">
    <text evidence="3">The sequence shown here is derived from an EMBL/GenBank/DDBJ whole genome shotgun (WGS) entry which is preliminary data.</text>
</comment>
<dbReference type="InterPro" id="IPR002498">
    <property type="entry name" value="PInositol-4-P-4/5-kinase_core"/>
</dbReference>
<proteinExistence type="predicted"/>
<dbReference type="Pfam" id="PF01504">
    <property type="entry name" value="PIP5K"/>
    <property type="match status" value="1"/>
</dbReference>
<evidence type="ECO:0000256" key="1">
    <source>
        <dbReference type="PROSITE-ProRule" id="PRU00781"/>
    </source>
</evidence>
<keyword evidence="1" id="KW-0067">ATP-binding</keyword>
<dbReference type="Proteomes" id="UP001189429">
    <property type="component" value="Unassembled WGS sequence"/>
</dbReference>
<dbReference type="InterPro" id="IPR027483">
    <property type="entry name" value="PInositol-4-P-4/5-kinase_C_sf"/>
</dbReference>
<accession>A0ABN9QV71</accession>
<keyword evidence="4" id="KW-1185">Reference proteome</keyword>
<evidence type="ECO:0000259" key="2">
    <source>
        <dbReference type="PROSITE" id="PS51455"/>
    </source>
</evidence>
<organism evidence="3 4">
    <name type="scientific">Prorocentrum cordatum</name>
    <dbReference type="NCBI Taxonomy" id="2364126"/>
    <lineage>
        <taxon>Eukaryota</taxon>
        <taxon>Sar</taxon>
        <taxon>Alveolata</taxon>
        <taxon>Dinophyceae</taxon>
        <taxon>Prorocentrales</taxon>
        <taxon>Prorocentraceae</taxon>
        <taxon>Prorocentrum</taxon>
    </lineage>
</organism>
<dbReference type="Gene3D" id="3.30.810.10">
    <property type="entry name" value="2-Layer Sandwich"/>
    <property type="match status" value="1"/>
</dbReference>